<dbReference type="Proteomes" id="UP000800035">
    <property type="component" value="Unassembled WGS sequence"/>
</dbReference>
<feature type="region of interest" description="Disordered" evidence="1">
    <location>
        <begin position="23"/>
        <end position="62"/>
    </location>
</feature>
<organism evidence="2 3">
    <name type="scientific">Byssothecium circinans</name>
    <dbReference type="NCBI Taxonomy" id="147558"/>
    <lineage>
        <taxon>Eukaryota</taxon>
        <taxon>Fungi</taxon>
        <taxon>Dikarya</taxon>
        <taxon>Ascomycota</taxon>
        <taxon>Pezizomycotina</taxon>
        <taxon>Dothideomycetes</taxon>
        <taxon>Pleosporomycetidae</taxon>
        <taxon>Pleosporales</taxon>
        <taxon>Massarineae</taxon>
        <taxon>Massarinaceae</taxon>
        <taxon>Byssothecium</taxon>
    </lineage>
</organism>
<protein>
    <submittedName>
        <fullName evidence="2">Uncharacterized protein</fullName>
    </submittedName>
</protein>
<proteinExistence type="predicted"/>
<gene>
    <name evidence="2" type="ORF">CC80DRAFT_549624</name>
</gene>
<accession>A0A6A5TR62</accession>
<feature type="compositionally biased region" description="Polar residues" evidence="1">
    <location>
        <begin position="41"/>
        <end position="54"/>
    </location>
</feature>
<evidence type="ECO:0000313" key="3">
    <source>
        <dbReference type="Proteomes" id="UP000800035"/>
    </source>
</evidence>
<evidence type="ECO:0000256" key="1">
    <source>
        <dbReference type="SAM" id="MobiDB-lite"/>
    </source>
</evidence>
<sequence length="118" mass="13337">MSTSSDDSSFFDTLTSTVNRSLNFTQDMPSTPSPSLPSYPIQFNSTRSNTTTTMLPRVPHTLPKSYNDVPFTQIDTQHHDKEPSIIIPALYRPKNQNAFTNTTMLELEEAYAIFDIDD</sequence>
<name>A0A6A5TR62_9PLEO</name>
<reference evidence="2" key="1">
    <citation type="journal article" date="2020" name="Stud. Mycol.">
        <title>101 Dothideomycetes genomes: a test case for predicting lifestyles and emergence of pathogens.</title>
        <authorList>
            <person name="Haridas S."/>
            <person name="Albert R."/>
            <person name="Binder M."/>
            <person name="Bloem J."/>
            <person name="Labutti K."/>
            <person name="Salamov A."/>
            <person name="Andreopoulos B."/>
            <person name="Baker S."/>
            <person name="Barry K."/>
            <person name="Bills G."/>
            <person name="Bluhm B."/>
            <person name="Cannon C."/>
            <person name="Castanera R."/>
            <person name="Culley D."/>
            <person name="Daum C."/>
            <person name="Ezra D."/>
            <person name="Gonzalez J."/>
            <person name="Henrissat B."/>
            <person name="Kuo A."/>
            <person name="Liang C."/>
            <person name="Lipzen A."/>
            <person name="Lutzoni F."/>
            <person name="Magnuson J."/>
            <person name="Mondo S."/>
            <person name="Nolan M."/>
            <person name="Ohm R."/>
            <person name="Pangilinan J."/>
            <person name="Park H.-J."/>
            <person name="Ramirez L."/>
            <person name="Alfaro M."/>
            <person name="Sun H."/>
            <person name="Tritt A."/>
            <person name="Yoshinaga Y."/>
            <person name="Zwiers L.-H."/>
            <person name="Turgeon B."/>
            <person name="Goodwin S."/>
            <person name="Spatafora J."/>
            <person name="Crous P."/>
            <person name="Grigoriev I."/>
        </authorList>
    </citation>
    <scope>NUCLEOTIDE SEQUENCE</scope>
    <source>
        <strain evidence="2">CBS 675.92</strain>
    </source>
</reference>
<dbReference type="OrthoDB" id="2018133at2759"/>
<dbReference type="AlphaFoldDB" id="A0A6A5TR62"/>
<evidence type="ECO:0000313" key="2">
    <source>
        <dbReference type="EMBL" id="KAF1955423.1"/>
    </source>
</evidence>
<dbReference type="EMBL" id="ML976995">
    <property type="protein sequence ID" value="KAF1955423.1"/>
    <property type="molecule type" value="Genomic_DNA"/>
</dbReference>
<keyword evidence="3" id="KW-1185">Reference proteome</keyword>